<dbReference type="Gene3D" id="2.60.40.780">
    <property type="entry name" value="von Hippel-Lindau disease tumour suppressor, beta domain"/>
    <property type="match status" value="1"/>
</dbReference>
<sequence length="379" mass="42618">MRSITLFQRSIQLLIVSIVSHAVVHAEPAESRPRLQIINASAEKADIFWLNEEGKEIPNGTVEAGKSHQILTTIGHRFAVVGQQSKTRLTTESIAMVQGFRFAPGEKDGIPDFYTQRIETGGFPIVASATVNPYALKEAAYLVDQMLSQRDDVRKAMVKSGARLCIIAYNEYTTDLPEFTGFADGKSPYPGVSAKDFWDARARGTGGSVSDPYCTCGEENLLGYPGDPYKDENILIHEFAHNIHLRGMTNIDPTFDQRLEKAYQKAMAAGLWKNKYAATNRFEYFAEGVQSWFGNNRENDHDHNHVNTRQELIEYDPTLAKFCREVFGETILTYTKPATRLTGHMKGYDPSKAPTFKWPDRLKKAKDEIRKANIAEDQP</sequence>
<accession>A0AAT9FKL6</accession>
<dbReference type="EMBL" id="AP026866">
    <property type="protein sequence ID" value="BDS06515.1"/>
    <property type="molecule type" value="Genomic_DNA"/>
</dbReference>
<dbReference type="SUPFAM" id="SSF49468">
    <property type="entry name" value="VHL"/>
    <property type="match status" value="1"/>
</dbReference>
<dbReference type="AlphaFoldDB" id="A0AAT9FKL6"/>
<dbReference type="InterPro" id="IPR024079">
    <property type="entry name" value="MetalloPept_cat_dom_sf"/>
</dbReference>
<dbReference type="GO" id="GO:0008237">
    <property type="term" value="F:metallopeptidase activity"/>
    <property type="evidence" value="ECO:0007669"/>
    <property type="project" value="InterPro"/>
</dbReference>
<dbReference type="InterPro" id="IPR037140">
    <property type="entry name" value="VHL_beta_dom_sf"/>
</dbReference>
<name>A0AAT9FKL6_9BACT</name>
<evidence type="ECO:0008006" key="2">
    <source>
        <dbReference type="Google" id="ProtNLM"/>
    </source>
</evidence>
<dbReference type="Gene3D" id="3.40.390.10">
    <property type="entry name" value="Collagenase (Catalytic Domain)"/>
    <property type="match status" value="1"/>
</dbReference>
<dbReference type="InterPro" id="IPR036208">
    <property type="entry name" value="VHL_sf"/>
</dbReference>
<evidence type="ECO:0000313" key="1">
    <source>
        <dbReference type="EMBL" id="BDS06515.1"/>
    </source>
</evidence>
<dbReference type="SUPFAM" id="SSF55486">
    <property type="entry name" value="Metalloproteases ('zincins'), catalytic domain"/>
    <property type="match status" value="1"/>
</dbReference>
<reference evidence="1" key="1">
    <citation type="submission" date="2024-07" db="EMBL/GenBank/DDBJ databases">
        <title>Complete genome sequence of Verrucomicrobiaceae bacterium NT6N.</title>
        <authorList>
            <person name="Huang C."/>
            <person name="Takami H."/>
            <person name="Hamasaki K."/>
        </authorList>
    </citation>
    <scope>NUCLEOTIDE SEQUENCE</scope>
    <source>
        <strain evidence="1">NT6N</strain>
    </source>
</reference>
<proteinExistence type="predicted"/>
<dbReference type="KEGG" id="osu:NT6N_15550"/>
<protein>
    <recommendedName>
        <fullName evidence="2">Secreted protein</fullName>
    </recommendedName>
</protein>
<gene>
    <name evidence="1" type="ORF">NT6N_15550</name>
</gene>
<organism evidence="1">
    <name type="scientific">Oceaniferula spumae</name>
    <dbReference type="NCBI Taxonomy" id="2979115"/>
    <lineage>
        <taxon>Bacteria</taxon>
        <taxon>Pseudomonadati</taxon>
        <taxon>Verrucomicrobiota</taxon>
        <taxon>Verrucomicrobiia</taxon>
        <taxon>Verrucomicrobiales</taxon>
        <taxon>Verrucomicrobiaceae</taxon>
        <taxon>Oceaniferula</taxon>
    </lineage>
</organism>